<dbReference type="InterPro" id="IPR005135">
    <property type="entry name" value="Endo/exonuclease/phosphatase"/>
</dbReference>
<evidence type="ECO:0000313" key="4">
    <source>
        <dbReference type="Proteomes" id="UP001500631"/>
    </source>
</evidence>
<keyword evidence="1" id="KW-0472">Membrane</keyword>
<gene>
    <name evidence="3" type="ORF">GCM10023338_07240</name>
</gene>
<dbReference type="Proteomes" id="UP001500631">
    <property type="component" value="Unassembled WGS sequence"/>
</dbReference>
<comment type="caution">
    <text evidence="3">The sequence shown here is derived from an EMBL/GenBank/DDBJ whole genome shotgun (WGS) entry which is preliminary data.</text>
</comment>
<protein>
    <recommendedName>
        <fullName evidence="2">Endonuclease/exonuclease/phosphatase domain-containing protein</fullName>
    </recommendedName>
</protein>
<feature type="transmembrane region" description="Helical" evidence="1">
    <location>
        <begin position="68"/>
        <end position="88"/>
    </location>
</feature>
<feature type="transmembrane region" description="Helical" evidence="1">
    <location>
        <begin position="20"/>
        <end position="39"/>
    </location>
</feature>
<reference evidence="4" key="1">
    <citation type="journal article" date="2019" name="Int. J. Syst. Evol. Microbiol.">
        <title>The Global Catalogue of Microorganisms (GCM) 10K type strain sequencing project: providing services to taxonomists for standard genome sequencing and annotation.</title>
        <authorList>
            <consortium name="The Broad Institute Genomics Platform"/>
            <consortium name="The Broad Institute Genome Sequencing Center for Infectious Disease"/>
            <person name="Wu L."/>
            <person name="Ma J."/>
        </authorList>
    </citation>
    <scope>NUCLEOTIDE SEQUENCE [LARGE SCALE GENOMIC DNA]</scope>
    <source>
        <strain evidence="4">JCM 18424</strain>
    </source>
</reference>
<accession>A0ABP9MHT3</accession>
<keyword evidence="1" id="KW-0812">Transmembrane</keyword>
<dbReference type="Gene3D" id="3.60.10.10">
    <property type="entry name" value="Endonuclease/exonuclease/phosphatase"/>
    <property type="match status" value="1"/>
</dbReference>
<organism evidence="3 4">
    <name type="scientific">Wohlfahrtiimonas larvae</name>
    <dbReference type="NCBI Taxonomy" id="1157986"/>
    <lineage>
        <taxon>Bacteria</taxon>
        <taxon>Pseudomonadati</taxon>
        <taxon>Pseudomonadota</taxon>
        <taxon>Gammaproteobacteria</taxon>
        <taxon>Cardiobacteriales</taxon>
        <taxon>Ignatzschineriaceae</taxon>
        <taxon>Wohlfahrtiimonas</taxon>
    </lineage>
</organism>
<name>A0ABP9MHT3_9GAMM</name>
<sequence>MKNNNKHKVIAGIKKRLQIIAILSVIALTLGQLGKIYWVLDLFSHFTWLYLLSSIIGIFVFKRIIIKVCFCIMVLALLYISIQPIYFMPSRMAQPQNMVSLVSYNLSFDHNEKMKELIKLEAKMSDPNLVLFAIEYNSEWDTVFKLKYKDLYQCGKVDDSPFGLALYSPLKLDSCEILYPIDGLKQYPYIRAEHKGLVIYGIHPPPPINSELANIRDESLMNFAVQISNEKSDSIVVMGDFNISPYSPVFRDFINTARVFETKNRLIPTWSLGLINIDHILVRNLEFLEIDGSRIGWWRGSDHRPIFMNYRYY</sequence>
<dbReference type="InterPro" id="IPR036691">
    <property type="entry name" value="Endo/exonu/phosph_ase_sf"/>
</dbReference>
<evidence type="ECO:0000313" key="3">
    <source>
        <dbReference type="EMBL" id="GAA5096624.1"/>
    </source>
</evidence>
<keyword evidence="4" id="KW-1185">Reference proteome</keyword>
<evidence type="ECO:0000256" key="1">
    <source>
        <dbReference type="SAM" id="Phobius"/>
    </source>
</evidence>
<feature type="domain" description="Endonuclease/exonuclease/phosphatase" evidence="2">
    <location>
        <begin position="134"/>
        <end position="303"/>
    </location>
</feature>
<feature type="transmembrane region" description="Helical" evidence="1">
    <location>
        <begin position="45"/>
        <end position="61"/>
    </location>
</feature>
<evidence type="ECO:0000259" key="2">
    <source>
        <dbReference type="Pfam" id="PF03372"/>
    </source>
</evidence>
<proteinExistence type="predicted"/>
<dbReference type="Pfam" id="PF03372">
    <property type="entry name" value="Exo_endo_phos"/>
    <property type="match status" value="1"/>
</dbReference>
<dbReference type="SUPFAM" id="SSF56219">
    <property type="entry name" value="DNase I-like"/>
    <property type="match status" value="1"/>
</dbReference>
<keyword evidence="1" id="KW-1133">Transmembrane helix</keyword>
<dbReference type="RefSeq" id="WP_077924830.1">
    <property type="nucleotide sequence ID" value="NZ_BAABKE010000002.1"/>
</dbReference>
<dbReference type="EMBL" id="BAABKE010000002">
    <property type="protein sequence ID" value="GAA5096624.1"/>
    <property type="molecule type" value="Genomic_DNA"/>
</dbReference>